<protein>
    <submittedName>
        <fullName evidence="2">Heat shock protein DnaJ with tetratricopeptiderepeat</fullName>
    </submittedName>
</protein>
<name>A0A5A7PVU5_STRAF</name>
<feature type="region of interest" description="Disordered" evidence="1">
    <location>
        <begin position="53"/>
        <end position="96"/>
    </location>
</feature>
<feature type="compositionally biased region" description="Polar residues" evidence="1">
    <location>
        <begin position="82"/>
        <end position="91"/>
    </location>
</feature>
<proteinExistence type="predicted"/>
<keyword evidence="3" id="KW-1185">Reference proteome</keyword>
<evidence type="ECO:0000313" key="3">
    <source>
        <dbReference type="Proteomes" id="UP000325081"/>
    </source>
</evidence>
<dbReference type="Proteomes" id="UP000325081">
    <property type="component" value="Unassembled WGS sequence"/>
</dbReference>
<dbReference type="EMBL" id="BKCP01005106">
    <property type="protein sequence ID" value="GER36257.1"/>
    <property type="molecule type" value="Genomic_DNA"/>
</dbReference>
<gene>
    <name evidence="2" type="ORF">STAS_12589</name>
</gene>
<evidence type="ECO:0000256" key="1">
    <source>
        <dbReference type="SAM" id="MobiDB-lite"/>
    </source>
</evidence>
<accession>A0A5A7PVU5</accession>
<sequence length="153" mass="17600">MQFCQHRPSSSASHRRRHRIRPPPPQISSAAAEFIRHHRPAYTSLLLSRTNSDRQSLTCSHRRSSLAGRRNTHPNLRRSRWMSPTQSSSFRPSEPAGIRIPMADSPNLNMAGGGTESSIIELEHGFNHVWRRRLRLIHVSQWSRPLLGMTQRD</sequence>
<feature type="compositionally biased region" description="Low complexity" evidence="1">
    <location>
        <begin position="1"/>
        <end position="12"/>
    </location>
</feature>
<evidence type="ECO:0000313" key="2">
    <source>
        <dbReference type="EMBL" id="GER36257.1"/>
    </source>
</evidence>
<dbReference type="AlphaFoldDB" id="A0A5A7PVU5"/>
<comment type="caution">
    <text evidence="2">The sequence shown here is derived from an EMBL/GenBank/DDBJ whole genome shotgun (WGS) entry which is preliminary data.</text>
</comment>
<keyword evidence="2" id="KW-0346">Stress response</keyword>
<organism evidence="2 3">
    <name type="scientific">Striga asiatica</name>
    <name type="common">Asiatic witchweed</name>
    <name type="synonym">Buchnera asiatica</name>
    <dbReference type="NCBI Taxonomy" id="4170"/>
    <lineage>
        <taxon>Eukaryota</taxon>
        <taxon>Viridiplantae</taxon>
        <taxon>Streptophyta</taxon>
        <taxon>Embryophyta</taxon>
        <taxon>Tracheophyta</taxon>
        <taxon>Spermatophyta</taxon>
        <taxon>Magnoliopsida</taxon>
        <taxon>eudicotyledons</taxon>
        <taxon>Gunneridae</taxon>
        <taxon>Pentapetalae</taxon>
        <taxon>asterids</taxon>
        <taxon>lamiids</taxon>
        <taxon>Lamiales</taxon>
        <taxon>Orobanchaceae</taxon>
        <taxon>Buchnereae</taxon>
        <taxon>Striga</taxon>
    </lineage>
</organism>
<feature type="compositionally biased region" description="Basic residues" evidence="1">
    <location>
        <begin position="60"/>
        <end position="80"/>
    </location>
</feature>
<reference evidence="3" key="1">
    <citation type="journal article" date="2019" name="Curr. Biol.">
        <title>Genome Sequence of Striga asiatica Provides Insight into the Evolution of Plant Parasitism.</title>
        <authorList>
            <person name="Yoshida S."/>
            <person name="Kim S."/>
            <person name="Wafula E.K."/>
            <person name="Tanskanen J."/>
            <person name="Kim Y.M."/>
            <person name="Honaas L."/>
            <person name="Yang Z."/>
            <person name="Spallek T."/>
            <person name="Conn C.E."/>
            <person name="Ichihashi Y."/>
            <person name="Cheong K."/>
            <person name="Cui S."/>
            <person name="Der J.P."/>
            <person name="Gundlach H."/>
            <person name="Jiao Y."/>
            <person name="Hori C."/>
            <person name="Ishida J.K."/>
            <person name="Kasahara H."/>
            <person name="Kiba T."/>
            <person name="Kim M.S."/>
            <person name="Koo N."/>
            <person name="Laohavisit A."/>
            <person name="Lee Y.H."/>
            <person name="Lumba S."/>
            <person name="McCourt P."/>
            <person name="Mortimer J.C."/>
            <person name="Mutuku J.M."/>
            <person name="Nomura T."/>
            <person name="Sasaki-Sekimoto Y."/>
            <person name="Seto Y."/>
            <person name="Wang Y."/>
            <person name="Wakatake T."/>
            <person name="Sakakibara H."/>
            <person name="Demura T."/>
            <person name="Yamaguchi S."/>
            <person name="Yoneyama K."/>
            <person name="Manabe R.I."/>
            <person name="Nelson D.C."/>
            <person name="Schulman A.H."/>
            <person name="Timko M.P."/>
            <person name="dePamphilis C.W."/>
            <person name="Choi D."/>
            <person name="Shirasu K."/>
        </authorList>
    </citation>
    <scope>NUCLEOTIDE SEQUENCE [LARGE SCALE GENOMIC DNA]</scope>
    <source>
        <strain evidence="3">cv. UVA1</strain>
    </source>
</reference>
<feature type="region of interest" description="Disordered" evidence="1">
    <location>
        <begin position="1"/>
        <end position="26"/>
    </location>
</feature>